<evidence type="ECO:0000259" key="4">
    <source>
        <dbReference type="Pfam" id="PF00291"/>
    </source>
</evidence>
<evidence type="ECO:0000256" key="2">
    <source>
        <dbReference type="ARBA" id="ARBA00010869"/>
    </source>
</evidence>
<dbReference type="SUPFAM" id="SSF53686">
    <property type="entry name" value="Tryptophan synthase beta subunit-like PLP-dependent enzymes"/>
    <property type="match status" value="1"/>
</dbReference>
<comment type="cofactor">
    <cofactor evidence="1">
        <name>pyridoxal 5'-phosphate</name>
        <dbReference type="ChEBI" id="CHEBI:597326"/>
    </cofactor>
</comment>
<proteinExistence type="inferred from homology"/>
<dbReference type="GO" id="GO:0005524">
    <property type="term" value="F:ATP binding"/>
    <property type="evidence" value="ECO:0007669"/>
    <property type="project" value="TreeGrafter"/>
</dbReference>
<dbReference type="GO" id="GO:0030170">
    <property type="term" value="F:pyridoxal phosphate binding"/>
    <property type="evidence" value="ECO:0007669"/>
    <property type="project" value="TreeGrafter"/>
</dbReference>
<dbReference type="PANTHER" id="PTHR43050">
    <property type="entry name" value="SERINE / THREONINE RACEMASE FAMILY MEMBER"/>
    <property type="match status" value="1"/>
</dbReference>
<dbReference type="Gene3D" id="3.40.50.1100">
    <property type="match status" value="2"/>
</dbReference>
<dbReference type="GO" id="GO:0003941">
    <property type="term" value="F:L-serine ammonia-lyase activity"/>
    <property type="evidence" value="ECO:0007669"/>
    <property type="project" value="TreeGrafter"/>
</dbReference>
<gene>
    <name evidence="5" type="ORF">TVY486_0705390</name>
</gene>
<dbReference type="GO" id="GO:0070179">
    <property type="term" value="P:D-serine biosynthetic process"/>
    <property type="evidence" value="ECO:0007669"/>
    <property type="project" value="TreeGrafter"/>
</dbReference>
<dbReference type="EMBL" id="HE573023">
    <property type="protein sequence ID" value="CCC49214.1"/>
    <property type="molecule type" value="Genomic_DNA"/>
</dbReference>
<name>G0TZ11_TRYVY</name>
<evidence type="ECO:0000313" key="5">
    <source>
        <dbReference type="EMBL" id="CCC49214.1"/>
    </source>
</evidence>
<dbReference type="GO" id="GO:0018114">
    <property type="term" value="F:threonine racemase activity"/>
    <property type="evidence" value="ECO:0007669"/>
    <property type="project" value="TreeGrafter"/>
</dbReference>
<dbReference type="InterPro" id="IPR036052">
    <property type="entry name" value="TrpB-like_PALP_sf"/>
</dbReference>
<organism evidence="5">
    <name type="scientific">Trypanosoma vivax (strain Y486)</name>
    <dbReference type="NCBI Taxonomy" id="1055687"/>
    <lineage>
        <taxon>Eukaryota</taxon>
        <taxon>Discoba</taxon>
        <taxon>Euglenozoa</taxon>
        <taxon>Kinetoplastea</taxon>
        <taxon>Metakinetoplastina</taxon>
        <taxon>Trypanosomatida</taxon>
        <taxon>Trypanosomatidae</taxon>
        <taxon>Trypanosoma</taxon>
        <taxon>Duttonella</taxon>
    </lineage>
</organism>
<protein>
    <recommendedName>
        <fullName evidence="4">Tryptophan synthase beta chain-like PALP domain-containing protein</fullName>
    </recommendedName>
</protein>
<dbReference type="OMA" id="LIHPFDH"/>
<feature type="domain" description="Tryptophan synthase beta chain-like PALP" evidence="4">
    <location>
        <begin position="17"/>
        <end position="340"/>
    </location>
</feature>
<keyword evidence="3" id="KW-0663">Pyridoxal phosphate</keyword>
<accession>G0TZ11</accession>
<dbReference type="Pfam" id="PF00291">
    <property type="entry name" value="PALP"/>
    <property type="match status" value="1"/>
</dbReference>
<evidence type="ECO:0000256" key="1">
    <source>
        <dbReference type="ARBA" id="ARBA00001933"/>
    </source>
</evidence>
<comment type="similarity">
    <text evidence="2">Belongs to the serine/threonine dehydratase family.</text>
</comment>
<dbReference type="AlphaFoldDB" id="G0TZ11"/>
<dbReference type="GO" id="GO:0030378">
    <property type="term" value="F:serine racemase activity"/>
    <property type="evidence" value="ECO:0007669"/>
    <property type="project" value="TreeGrafter"/>
</dbReference>
<dbReference type="PANTHER" id="PTHR43050:SF1">
    <property type="entry name" value="SERINE RACEMASE"/>
    <property type="match status" value="1"/>
</dbReference>
<evidence type="ECO:0000256" key="3">
    <source>
        <dbReference type="ARBA" id="ARBA00022898"/>
    </source>
</evidence>
<dbReference type="GO" id="GO:0000287">
    <property type="term" value="F:magnesium ion binding"/>
    <property type="evidence" value="ECO:0007669"/>
    <property type="project" value="TreeGrafter"/>
</dbReference>
<reference evidence="5" key="1">
    <citation type="journal article" date="2012" name="Proc. Natl. Acad. Sci. U.S.A.">
        <title>Antigenic diversity is generated by distinct evolutionary mechanisms in African trypanosome species.</title>
        <authorList>
            <person name="Jackson A.P."/>
            <person name="Berry A."/>
            <person name="Aslett M."/>
            <person name="Allison H.C."/>
            <person name="Burton P."/>
            <person name="Vavrova-Anderson J."/>
            <person name="Brown R."/>
            <person name="Browne H."/>
            <person name="Corton N."/>
            <person name="Hauser H."/>
            <person name="Gamble J."/>
            <person name="Gilderthorp R."/>
            <person name="Marcello L."/>
            <person name="McQuillan J."/>
            <person name="Otto T.D."/>
            <person name="Quail M.A."/>
            <person name="Sanders M.J."/>
            <person name="van Tonder A."/>
            <person name="Ginger M.L."/>
            <person name="Field M.C."/>
            <person name="Barry J.D."/>
            <person name="Hertz-Fowler C."/>
            <person name="Berriman M."/>
        </authorList>
    </citation>
    <scope>NUCLEOTIDE SEQUENCE</scope>
    <source>
        <strain evidence="5">Y486</strain>
    </source>
</reference>
<dbReference type="InterPro" id="IPR001926">
    <property type="entry name" value="TrpB-like_PALP"/>
</dbReference>
<dbReference type="VEuPathDB" id="TriTrypDB:TvY486_0705390"/>
<sequence>MNFQNVMAAHKATAGYVHKTPIITSNALQKLSNHEEVILKCENLQRTGCYNLRGVMYHVICSKQLDLGINHFVTHSTGNHGLALAHAAFSFDATGHVIVPQDTPSVVINSLKYYNGEVHRCGPSKEDRIRLIQKVMDDNNVSNRKSGTNSCVYVHAQDKAIIAGNGTAGMELMLQTDGRLDAVIVPASGGTLLAGVAVAVKVMKPNIAVFGAECVAATDPMYEFEHGSASPDVACEDTEPNGLGVAQTAAEKSVDTLRQERKNRVSEFSTPFSPLVAQCVESHVDGVLKVTEAQVRHAFRFVYERCKIVIDFDAATAVAALVARPEVLQRYRRIGILLTGGNVELEKIPHLARL</sequence>